<evidence type="ECO:0000313" key="12">
    <source>
        <dbReference type="EMBL" id="RWS16293.1"/>
    </source>
</evidence>
<dbReference type="InterPro" id="IPR038023">
    <property type="entry name" value="VASP_sf"/>
</dbReference>
<keyword evidence="6" id="KW-0729">SH3-binding</keyword>
<dbReference type="GO" id="GO:0017124">
    <property type="term" value="F:SH3 domain binding"/>
    <property type="evidence" value="ECO:0007669"/>
    <property type="project" value="UniProtKB-KW"/>
</dbReference>
<evidence type="ECO:0000256" key="4">
    <source>
        <dbReference type="ARBA" id="ARBA00022490"/>
    </source>
</evidence>
<name>A0A443RLY1_9ACAR</name>
<feature type="compositionally biased region" description="Pro residues" evidence="10">
    <location>
        <begin position="244"/>
        <end position="275"/>
    </location>
</feature>
<keyword evidence="8" id="KW-0206">Cytoskeleton</keyword>
<dbReference type="InterPro" id="IPR000697">
    <property type="entry name" value="WH1/EVH1_dom"/>
</dbReference>
<dbReference type="GO" id="GO:0030054">
    <property type="term" value="C:cell junction"/>
    <property type="evidence" value="ECO:0007669"/>
    <property type="project" value="UniProtKB-ARBA"/>
</dbReference>
<evidence type="ECO:0000256" key="6">
    <source>
        <dbReference type="ARBA" id="ARBA00023036"/>
    </source>
</evidence>
<keyword evidence="4" id="KW-0963">Cytoplasm</keyword>
<feature type="compositionally biased region" description="Polar residues" evidence="10">
    <location>
        <begin position="373"/>
        <end position="383"/>
    </location>
</feature>
<evidence type="ECO:0000256" key="3">
    <source>
        <dbReference type="ARBA" id="ARBA00009785"/>
    </source>
</evidence>
<evidence type="ECO:0000256" key="8">
    <source>
        <dbReference type="ARBA" id="ARBA00023212"/>
    </source>
</evidence>
<feature type="compositionally biased region" description="Polar residues" evidence="10">
    <location>
        <begin position="283"/>
        <end position="295"/>
    </location>
</feature>
<dbReference type="FunFam" id="2.30.29.30:FF:000047">
    <property type="entry name" value="vasodilator-stimulated phosphoprotein isoform X2"/>
    <property type="match status" value="1"/>
</dbReference>
<dbReference type="CDD" id="cd01207">
    <property type="entry name" value="EVH1_Ena_VASP-like"/>
    <property type="match status" value="1"/>
</dbReference>
<dbReference type="GO" id="GO:0030027">
    <property type="term" value="C:lamellipodium"/>
    <property type="evidence" value="ECO:0007669"/>
    <property type="project" value="UniProtKB-SubCell"/>
</dbReference>
<proteinExistence type="inferred from homology"/>
<gene>
    <name evidence="12" type="ORF">B4U79_14595</name>
</gene>
<dbReference type="GO" id="GO:0003779">
    <property type="term" value="F:actin binding"/>
    <property type="evidence" value="ECO:0007669"/>
    <property type="project" value="UniProtKB-KW"/>
</dbReference>
<feature type="region of interest" description="Disordered" evidence="10">
    <location>
        <begin position="193"/>
        <end position="399"/>
    </location>
</feature>
<evidence type="ECO:0000259" key="11">
    <source>
        <dbReference type="PROSITE" id="PS50229"/>
    </source>
</evidence>
<dbReference type="EMBL" id="NCKU01000256">
    <property type="protein sequence ID" value="RWS16293.1"/>
    <property type="molecule type" value="Genomic_DNA"/>
</dbReference>
<evidence type="ECO:0000256" key="1">
    <source>
        <dbReference type="ARBA" id="ARBA00004245"/>
    </source>
</evidence>
<comment type="caution">
    <text evidence="12">The sequence shown here is derived from an EMBL/GenBank/DDBJ whole genome shotgun (WGS) entry which is preliminary data.</text>
</comment>
<protein>
    <submittedName>
        <fullName evidence="12">Enabled-like protein</fullName>
    </submittedName>
</protein>
<dbReference type="InterPro" id="IPR014885">
    <property type="entry name" value="VASP_tetra"/>
</dbReference>
<feature type="compositionally biased region" description="Polar residues" evidence="10">
    <location>
        <begin position="349"/>
        <end position="364"/>
    </location>
</feature>
<dbReference type="SMART" id="SM00461">
    <property type="entry name" value="WH1"/>
    <property type="match status" value="1"/>
</dbReference>
<feature type="non-terminal residue" evidence="12">
    <location>
        <position position="1"/>
    </location>
</feature>
<reference evidence="12 13" key="1">
    <citation type="journal article" date="2018" name="Gigascience">
        <title>Genomes of trombidid mites reveal novel predicted allergens and laterally-transferred genes associated with secondary metabolism.</title>
        <authorList>
            <person name="Dong X."/>
            <person name="Chaisiri K."/>
            <person name="Xia D."/>
            <person name="Armstrong S.D."/>
            <person name="Fang Y."/>
            <person name="Donnelly M.J."/>
            <person name="Kadowaki T."/>
            <person name="McGarry J.W."/>
            <person name="Darby A.C."/>
            <person name="Makepeace B.L."/>
        </authorList>
    </citation>
    <scope>NUCLEOTIDE SEQUENCE [LARGE SCALE GENOMIC DNA]</scope>
    <source>
        <strain evidence="12">UoL-WK</strain>
    </source>
</reference>
<dbReference type="Gene3D" id="1.20.5.1160">
    <property type="entry name" value="Vasodilator-stimulated phosphoprotein"/>
    <property type="match status" value="1"/>
</dbReference>
<keyword evidence="9" id="KW-0966">Cell projection</keyword>
<comment type="similarity">
    <text evidence="3">Belongs to the Ena/VASP family.</text>
</comment>
<dbReference type="Proteomes" id="UP000285301">
    <property type="component" value="Unassembled WGS sequence"/>
</dbReference>
<evidence type="ECO:0000256" key="10">
    <source>
        <dbReference type="SAM" id="MobiDB-lite"/>
    </source>
</evidence>
<accession>A0A443RLY1</accession>
<dbReference type="OrthoDB" id="31170at2759"/>
<dbReference type="PROSITE" id="PS50229">
    <property type="entry name" value="WH1"/>
    <property type="match status" value="1"/>
</dbReference>
<dbReference type="GO" id="GO:0005829">
    <property type="term" value="C:cytosol"/>
    <property type="evidence" value="ECO:0007669"/>
    <property type="project" value="UniProtKB-ARBA"/>
</dbReference>
<dbReference type="Pfam" id="PF08776">
    <property type="entry name" value="VASP_tetra"/>
    <property type="match status" value="1"/>
</dbReference>
<keyword evidence="7" id="KW-0009">Actin-binding</keyword>
<evidence type="ECO:0000256" key="2">
    <source>
        <dbReference type="ARBA" id="ARBA00004510"/>
    </source>
</evidence>
<dbReference type="PANTHER" id="PTHR11202:SF22">
    <property type="entry name" value="PROTEIN ENABLED"/>
    <property type="match status" value="1"/>
</dbReference>
<dbReference type="SUPFAM" id="SSF50729">
    <property type="entry name" value="PH domain-like"/>
    <property type="match status" value="1"/>
</dbReference>
<feature type="compositionally biased region" description="Basic and acidic residues" evidence="10">
    <location>
        <begin position="310"/>
        <end position="319"/>
    </location>
</feature>
<dbReference type="Pfam" id="PF00568">
    <property type="entry name" value="WH1"/>
    <property type="match status" value="1"/>
</dbReference>
<dbReference type="STRING" id="1965070.A0A443RLY1"/>
<evidence type="ECO:0000256" key="5">
    <source>
        <dbReference type="ARBA" id="ARBA00022553"/>
    </source>
</evidence>
<dbReference type="Gene3D" id="2.30.29.30">
    <property type="entry name" value="Pleckstrin-homology domain (PH domain)/Phosphotyrosine-binding domain (PTB)"/>
    <property type="match status" value="1"/>
</dbReference>
<dbReference type="AlphaFoldDB" id="A0A443RLY1"/>
<feature type="domain" description="WH1" evidence="11">
    <location>
        <begin position="1"/>
        <end position="109"/>
    </location>
</feature>
<dbReference type="GO" id="GO:0005856">
    <property type="term" value="C:cytoskeleton"/>
    <property type="evidence" value="ECO:0007669"/>
    <property type="project" value="UniProtKB-SubCell"/>
</dbReference>
<feature type="compositionally biased region" description="Low complexity" evidence="10">
    <location>
        <begin position="320"/>
        <end position="335"/>
    </location>
</feature>
<evidence type="ECO:0000256" key="7">
    <source>
        <dbReference type="ARBA" id="ARBA00023203"/>
    </source>
</evidence>
<organism evidence="12 13">
    <name type="scientific">Dinothrombium tinctorium</name>
    <dbReference type="NCBI Taxonomy" id="1965070"/>
    <lineage>
        <taxon>Eukaryota</taxon>
        <taxon>Metazoa</taxon>
        <taxon>Ecdysozoa</taxon>
        <taxon>Arthropoda</taxon>
        <taxon>Chelicerata</taxon>
        <taxon>Arachnida</taxon>
        <taxon>Acari</taxon>
        <taxon>Acariformes</taxon>
        <taxon>Trombidiformes</taxon>
        <taxon>Prostigmata</taxon>
        <taxon>Anystina</taxon>
        <taxon>Parasitengona</taxon>
        <taxon>Trombidioidea</taxon>
        <taxon>Trombidiidae</taxon>
        <taxon>Dinothrombium</taxon>
    </lineage>
</organism>
<evidence type="ECO:0000313" key="13">
    <source>
        <dbReference type="Proteomes" id="UP000285301"/>
    </source>
</evidence>
<evidence type="ECO:0000256" key="9">
    <source>
        <dbReference type="ARBA" id="ARBA00023273"/>
    </source>
</evidence>
<dbReference type="PANTHER" id="PTHR11202">
    <property type="entry name" value="SPROUTY-RELATED, EVH1 DOMAIN-CONTAINING PROTEIN FAMILY MEMBER"/>
    <property type="match status" value="1"/>
</dbReference>
<comment type="subcellular location">
    <subcellularLocation>
        <location evidence="2">Cell projection</location>
        <location evidence="2">Lamellipodium</location>
    </subcellularLocation>
    <subcellularLocation>
        <location evidence="1">Cytoplasm</location>
        <location evidence="1">Cytoskeleton</location>
    </subcellularLocation>
</comment>
<dbReference type="SUPFAM" id="SSF118370">
    <property type="entry name" value="Vasodilator-stimulated phosphoprotein, VASP, tetramerisation domain"/>
    <property type="match status" value="1"/>
</dbReference>
<sequence length="439" mass="47620">ETSICTARASVMIYDDTNKKWLPSGSSSGVSRVHIYQHLHNSTFRVVGRKLQDHEVVINCAILKGLKYNQATATFHQWRDNRQVYGLNFSSKEDAENFADAMLKVLDILNSGSNVSNNSSANTLPTTKSAPNIQPVYGHIGAPPDYSEIRGGGGGQNPATWSNNADVNDWKPQQVQEMNNINHMNHMQVSMPSMTSQSTYGHHRTPSAPNAPGLITAIQQPQQLQPQIPQPTSVQPQTQSTVSVPPPPPPPPMPSGAPNPPPMPPSGTPNPPPLPGQQSLNSKVNTNSNPQTPMSNLAAALANAKLKKTPGKEEKENESVSKVPSSGMGGMASMMDEMAKTLARRRAQTEGTQNSATDQSTPAADSNRRNWESNKVIQNSSPSKDADNLQRMRTGSLDSGAVNGIEHIDVERLKQEILSEIRKEINKMKLDIIDGEKSL</sequence>
<keyword evidence="5" id="KW-0597">Phosphoprotein</keyword>
<dbReference type="InterPro" id="IPR011993">
    <property type="entry name" value="PH-like_dom_sf"/>
</dbReference>
<keyword evidence="13" id="KW-1185">Reference proteome</keyword>
<feature type="compositionally biased region" description="Low complexity" evidence="10">
    <location>
        <begin position="218"/>
        <end position="243"/>
    </location>
</feature>